<dbReference type="EMBL" id="CALNXJ010000020">
    <property type="protein sequence ID" value="CAH3124401.1"/>
    <property type="molecule type" value="Genomic_DNA"/>
</dbReference>
<dbReference type="InterPro" id="IPR041677">
    <property type="entry name" value="DNA2/NAM7_AAA_11"/>
</dbReference>
<evidence type="ECO:0000256" key="1">
    <source>
        <dbReference type="ARBA" id="ARBA00022741"/>
    </source>
</evidence>
<evidence type="ECO:0000259" key="6">
    <source>
        <dbReference type="Pfam" id="PF05183"/>
    </source>
</evidence>
<keyword evidence="4" id="KW-0067">ATP-binding</keyword>
<evidence type="ECO:0000313" key="10">
    <source>
        <dbReference type="Proteomes" id="UP001159428"/>
    </source>
</evidence>
<dbReference type="PANTHER" id="PTHR23079:SF55">
    <property type="entry name" value="RNA-DIRECTED RNA POLYMERASE"/>
    <property type="match status" value="1"/>
</dbReference>
<feature type="domain" description="RDRP core" evidence="6">
    <location>
        <begin position="70"/>
        <end position="586"/>
    </location>
</feature>
<dbReference type="InterPro" id="IPR041679">
    <property type="entry name" value="DNA2/NAM7-like_C"/>
</dbReference>
<feature type="compositionally biased region" description="Polar residues" evidence="5">
    <location>
        <begin position="1695"/>
        <end position="1705"/>
    </location>
</feature>
<dbReference type="InterPro" id="IPR007855">
    <property type="entry name" value="RDRP"/>
</dbReference>
<evidence type="ECO:0000256" key="2">
    <source>
        <dbReference type="ARBA" id="ARBA00022801"/>
    </source>
</evidence>
<reference evidence="9 10" key="1">
    <citation type="submission" date="2022-05" db="EMBL/GenBank/DDBJ databases">
        <authorList>
            <consortium name="Genoscope - CEA"/>
            <person name="William W."/>
        </authorList>
    </citation>
    <scope>NUCLEOTIDE SEQUENCE [LARGE SCALE GENOMIC DNA]</scope>
</reference>
<accession>A0AAU9WSV1</accession>
<dbReference type="InterPro" id="IPR047187">
    <property type="entry name" value="SF1_C_Upf1"/>
</dbReference>
<dbReference type="Proteomes" id="UP001159428">
    <property type="component" value="Unassembled WGS sequence"/>
</dbReference>
<keyword evidence="10" id="KW-1185">Reference proteome</keyword>
<dbReference type="GO" id="GO:0005524">
    <property type="term" value="F:ATP binding"/>
    <property type="evidence" value="ECO:0007669"/>
    <property type="project" value="UniProtKB-KW"/>
</dbReference>
<keyword evidence="1" id="KW-0547">Nucleotide-binding</keyword>
<dbReference type="Pfam" id="PF13087">
    <property type="entry name" value="AAA_12"/>
    <property type="match status" value="1"/>
</dbReference>
<dbReference type="PANTHER" id="PTHR23079">
    <property type="entry name" value="RNA-DEPENDENT RNA POLYMERASE"/>
    <property type="match status" value="1"/>
</dbReference>
<keyword evidence="2" id="KW-0378">Hydrolase</keyword>
<dbReference type="InterPro" id="IPR057596">
    <property type="entry name" value="RDRP_core"/>
</dbReference>
<name>A0AAU9WSV1_9CNID</name>
<feature type="domain" description="DNA2/NAM7 helicase helicase" evidence="7">
    <location>
        <begin position="1283"/>
        <end position="1382"/>
    </location>
</feature>
<evidence type="ECO:0008006" key="11">
    <source>
        <dbReference type="Google" id="ProtNLM"/>
    </source>
</evidence>
<protein>
    <recommendedName>
        <fullName evidence="11">RNA-directed RNA polymerase</fullName>
    </recommendedName>
</protein>
<proteinExistence type="predicted"/>
<evidence type="ECO:0000259" key="8">
    <source>
        <dbReference type="Pfam" id="PF13087"/>
    </source>
</evidence>
<dbReference type="SUPFAM" id="SSF52540">
    <property type="entry name" value="P-loop containing nucleoside triphosphate hydrolases"/>
    <property type="match status" value="1"/>
</dbReference>
<sequence>MEFKQVVKSKDDVRPLIDFPRRKERGAADSRCIAVKTITVNVSRRARDDKKLEWKDFTCEVVHDTKNSPCPLYREYDPANFLVVHFSPSTQFDAVSKFLTHGVILRYKEDSTEERFTFFGHSASQLRERTCVLYNEKQGSVKEILSRFGNFEKIQDVAKRAARVGLLFSTAKPVCSIPEDQIGVVDDVERDKYNFTDGCGFISTKCALKVTESLNLETLYEGIKSPAIPSVFQIRLKGCKGVLCHNDCLEEGIQIRPSMEKFAWKLSGPHLLGIVDRGFSRPNEIGSLNKQYIMLLSALGISDEVFLKKQEEYFKELKEITTAHEVAFKFLCANEEFELAENLLKTGKIDTKTKKQLIKLRNRVREPNPLHKTKKSAALKLKIPIEKSRNVYGICDPSGQLRATTVFFQPTIRGSPKILTETRVVVVKNPCYHPGDIRILRCTDIPECRHLVDCIVFPTQGSRPHPDEIAGSDLDGDKFFVCWDEELVPKKGTEPSQYPAANSAKRTNLTQDDFLKYFVKYSNAVVGKLDNLFDKWADSKGINSTECKIVAALFSRAIDAAKTGERVEIKEHILQAPTKDEKNEEFVWQKLYQRAKLFERDQMIEDVATGKVEDFEEEDMLALLSNQESRLSEYRLFRYLYKWCQQPNKERCIEEYIHLIDFSRFSREQCRCLPADIPMADLESLLNPLHQSRILSRDDIGTIKVRRGHEKRWRLLYRTEGEELSWKVLHNILISSLEKLLVFKFLLGDIQWVISLAMSVPLNLCEVLTLDEEENVAQAFCSVHVQSSERHFLQLNAGYSFALDGRRLDIYTGKKQNTFICLKEDENDRAPIMSVALDRFKSSLPRDFQTRLRREKLLELEAFCVYDHFDPGHKIQKLSSKQYVGNVDSLEGESNIQTPSGSNEKQEEFVYHRGDFPDLQCDPEESVSDLDRNIIRVQDLLERGCLQTSHLEEICDSMTSSSDEKEKHHIACHLESVLWRSSPDISLGTPDHYKNLLICLLSGLQELSLDVVLGENVHITLLARFKRCLESLWKRQVIFSVDQMYEVFDAVLLGNDHSTGCRVVQVICKGHLPLEGFTCHPNALPYFLHWISLVTLESLEEVQQAVIASQGVFSRYRITAEATPCSEQELKFTLVITRGTQSFRVRDGVALSRSDISKREYIGEVTEICGTILTVDIVWPTSSADSSRENILKGRWYLYKFPSLVGYRRTSAALKALQGATKYGQNILEGIVGSFCVDDLSSQDSRKQVDKGSTTKIGPSVVRTDGETSTFSSACSFSKWSGNKSQNAAVQDATCTDASITLIQGPPGSGKTITSAEIVKRWLLSSHDKVLLVAETNEGVDNLLKKLLDHGLQNEEIVRFGSSGWKVSKDINHLTFEFKYSQIKSGKKDPNGRIDKKKARKILESCKIVCTTLISAGSSLLDGFVFKRVLVDEASQATEPAILVPLSHGCEKLVLVGDDQQLPPMVLSEFAKGPALLTCSMFSRLRQVGVPVRMLSIQYRMHPSIARFPSCQFYDNKLEDGVTESERKAPVGFIWPNEKMPVALLSTPHSAMEKSKGSSKSNDFEAGLVCELVSDLLEAGDVTSDGIGVITPYQAQLKLILDKMKQKNLGNVSVRTVDGFQGQERDVIVFSAVRCNEHGFIGFLNDDKRMNVLLTRARRGMIVIGNKKTLEHCELWKAWINWVDENKLARDCPQENVTESPSPTNSSSVRRGRGGRGASRRGLGRGRRSGAKETSSASSRSEKS</sequence>
<dbReference type="CDD" id="cd18808">
    <property type="entry name" value="SF1_C_Upf1"/>
    <property type="match status" value="1"/>
</dbReference>
<dbReference type="FunFam" id="3.40.50.300:FF:000326">
    <property type="entry name" value="P-loop containing nucleoside triphosphate hydrolase"/>
    <property type="match status" value="1"/>
</dbReference>
<dbReference type="GO" id="GO:0005694">
    <property type="term" value="C:chromosome"/>
    <property type="evidence" value="ECO:0007669"/>
    <property type="project" value="UniProtKB-ARBA"/>
</dbReference>
<feature type="compositionally biased region" description="Basic residues" evidence="5">
    <location>
        <begin position="1710"/>
        <end position="1729"/>
    </location>
</feature>
<dbReference type="GO" id="GO:0004386">
    <property type="term" value="F:helicase activity"/>
    <property type="evidence" value="ECO:0007669"/>
    <property type="project" value="UniProtKB-KW"/>
</dbReference>
<feature type="domain" description="DNA2/NAM7 helicase-like C-terminal" evidence="8">
    <location>
        <begin position="1478"/>
        <end position="1668"/>
    </location>
</feature>
<comment type="caution">
    <text evidence="9">The sequence shown here is derived from an EMBL/GenBank/DDBJ whole genome shotgun (WGS) entry which is preliminary data.</text>
</comment>
<evidence type="ECO:0000256" key="5">
    <source>
        <dbReference type="SAM" id="MobiDB-lite"/>
    </source>
</evidence>
<evidence type="ECO:0000313" key="9">
    <source>
        <dbReference type="EMBL" id="CAH3124401.1"/>
    </source>
</evidence>
<feature type="domain" description="DNA2/NAM7 helicase helicase" evidence="7">
    <location>
        <begin position="1392"/>
        <end position="1469"/>
    </location>
</feature>
<dbReference type="Pfam" id="PF13086">
    <property type="entry name" value="AAA_11"/>
    <property type="match status" value="2"/>
</dbReference>
<dbReference type="GO" id="GO:0030422">
    <property type="term" value="P:siRNA processing"/>
    <property type="evidence" value="ECO:0007669"/>
    <property type="project" value="TreeGrafter"/>
</dbReference>
<dbReference type="GO" id="GO:0031380">
    <property type="term" value="C:nuclear RNA-directed RNA polymerase complex"/>
    <property type="evidence" value="ECO:0007669"/>
    <property type="project" value="TreeGrafter"/>
</dbReference>
<evidence type="ECO:0000259" key="7">
    <source>
        <dbReference type="Pfam" id="PF13086"/>
    </source>
</evidence>
<evidence type="ECO:0000256" key="4">
    <source>
        <dbReference type="ARBA" id="ARBA00022840"/>
    </source>
</evidence>
<dbReference type="GO" id="GO:0003723">
    <property type="term" value="F:RNA binding"/>
    <property type="evidence" value="ECO:0007669"/>
    <property type="project" value="UniProtKB-KW"/>
</dbReference>
<dbReference type="GO" id="GO:0003968">
    <property type="term" value="F:RNA-directed RNA polymerase activity"/>
    <property type="evidence" value="ECO:0007669"/>
    <property type="project" value="UniProtKB-KW"/>
</dbReference>
<feature type="compositionally biased region" description="Low complexity" evidence="5">
    <location>
        <begin position="1732"/>
        <end position="1744"/>
    </location>
</feature>
<dbReference type="InterPro" id="IPR027417">
    <property type="entry name" value="P-loop_NTPase"/>
</dbReference>
<dbReference type="Pfam" id="PF05183">
    <property type="entry name" value="RdRP"/>
    <property type="match status" value="1"/>
</dbReference>
<evidence type="ECO:0000256" key="3">
    <source>
        <dbReference type="ARBA" id="ARBA00022806"/>
    </source>
</evidence>
<keyword evidence="3" id="KW-0347">Helicase</keyword>
<gene>
    <name evidence="9" type="ORF">PMEA_00011244</name>
</gene>
<dbReference type="Gene3D" id="3.40.50.300">
    <property type="entry name" value="P-loop containing nucleotide triphosphate hydrolases"/>
    <property type="match status" value="2"/>
</dbReference>
<feature type="region of interest" description="Disordered" evidence="5">
    <location>
        <begin position="1693"/>
        <end position="1744"/>
    </location>
</feature>
<dbReference type="GO" id="GO:0016787">
    <property type="term" value="F:hydrolase activity"/>
    <property type="evidence" value="ECO:0007669"/>
    <property type="project" value="UniProtKB-KW"/>
</dbReference>
<organism evidence="9 10">
    <name type="scientific">Pocillopora meandrina</name>
    <dbReference type="NCBI Taxonomy" id="46732"/>
    <lineage>
        <taxon>Eukaryota</taxon>
        <taxon>Metazoa</taxon>
        <taxon>Cnidaria</taxon>
        <taxon>Anthozoa</taxon>
        <taxon>Hexacorallia</taxon>
        <taxon>Scleractinia</taxon>
        <taxon>Astrocoeniina</taxon>
        <taxon>Pocilloporidae</taxon>
        <taxon>Pocillopora</taxon>
    </lineage>
</organism>